<reference evidence="1 3" key="1">
    <citation type="submission" date="2016-02" db="EMBL/GenBank/DDBJ databases">
        <authorList>
            <person name="Strepis N."/>
        </authorList>
    </citation>
    <scope>NUCLEOTIDE SEQUENCE [LARGE SCALE GENOMIC DNA]</scope>
    <source>
        <strain evidence="1">Trichococcus flocculiformis</strain>
    </source>
</reference>
<sequence length="169" mass="18957">MGRNKKYVISLTDDEVRRLKSVLRKKTTTRTLKCRCQILLDLDEAHGKTLTHQQCAKSIGVCIATVHNVIKYYIDGGVENVLTVGRSVNSDNARRKIDGRAEAKLIEMACGPAPEGRSRWTLRLLEEKAKVELEIPVGKDAIGRTLKKTNYDLTKNNIGASRQKKTQHS</sequence>
<evidence type="ECO:0000313" key="3">
    <source>
        <dbReference type="Proteomes" id="UP000195947"/>
    </source>
</evidence>
<proteinExistence type="predicted"/>
<dbReference type="RefSeq" id="WP_086988998.1">
    <property type="nucleotide sequence ID" value="NZ_FJMZ01000015.1"/>
</dbReference>
<evidence type="ECO:0000313" key="4">
    <source>
        <dbReference type="Proteomes" id="UP000199686"/>
    </source>
</evidence>
<gene>
    <name evidence="2" type="ORF">SAMN04488507_11021</name>
    <name evidence="1" type="ORF">TFLO_1544</name>
</gene>
<organism evidence="2 4">
    <name type="scientific">Trichococcus flocculiformis</name>
    <dbReference type="NCBI Taxonomy" id="82803"/>
    <lineage>
        <taxon>Bacteria</taxon>
        <taxon>Bacillati</taxon>
        <taxon>Bacillota</taxon>
        <taxon>Bacilli</taxon>
        <taxon>Lactobacillales</taxon>
        <taxon>Carnobacteriaceae</taxon>
        <taxon>Trichococcus</taxon>
    </lineage>
</organism>
<evidence type="ECO:0000313" key="1">
    <source>
        <dbReference type="EMBL" id="CZQ92434.1"/>
    </source>
</evidence>
<reference evidence="2 4" key="2">
    <citation type="submission" date="2016-10" db="EMBL/GenBank/DDBJ databases">
        <authorList>
            <person name="Varghese N."/>
            <person name="Submissions S."/>
        </authorList>
    </citation>
    <scope>NUCLEOTIDE SEQUENCE [LARGE SCALE GENOMIC DNA]</scope>
    <source>
        <strain evidence="2 4">DSM 2094</strain>
    </source>
</reference>
<dbReference type="Proteomes" id="UP000195947">
    <property type="component" value="Unassembled WGS sequence"/>
</dbReference>
<dbReference type="Proteomes" id="UP000199686">
    <property type="component" value="Unassembled WGS sequence"/>
</dbReference>
<dbReference type="AlphaFoldDB" id="A0AB38BM09"/>
<keyword evidence="3" id="KW-1185">Reference proteome</keyword>
<dbReference type="EMBL" id="FJMZ01000015">
    <property type="protein sequence ID" value="CZQ92434.1"/>
    <property type="molecule type" value="Genomic_DNA"/>
</dbReference>
<name>A0AB38BM09_9LACT</name>
<protein>
    <submittedName>
        <fullName evidence="2">Winged helix-turn helix</fullName>
    </submittedName>
</protein>
<evidence type="ECO:0000313" key="2">
    <source>
        <dbReference type="EMBL" id="SFI26631.1"/>
    </source>
</evidence>
<accession>A0AB38BM09</accession>
<comment type="caution">
    <text evidence="2">The sequence shown here is derived from an EMBL/GenBank/DDBJ whole genome shotgun (WGS) entry which is preliminary data.</text>
</comment>
<dbReference type="EMBL" id="FOQC01000102">
    <property type="protein sequence ID" value="SFI26631.1"/>
    <property type="molecule type" value="Genomic_DNA"/>
</dbReference>